<name>A0A4Y9Z0F3_9AGAM</name>
<dbReference type="EMBL" id="SEOQ01000212">
    <property type="protein sequence ID" value="TFY66859.1"/>
    <property type="molecule type" value="Genomic_DNA"/>
</dbReference>
<feature type="domain" description="Phospholipid/glycerol acyltransferase" evidence="3">
    <location>
        <begin position="39"/>
        <end position="200"/>
    </location>
</feature>
<keyword evidence="2" id="KW-1133">Transmembrane helix</keyword>
<dbReference type="GO" id="GO:0016287">
    <property type="term" value="F:glycerone-phosphate O-acyltransferase activity"/>
    <property type="evidence" value="ECO:0007669"/>
    <property type="project" value="TreeGrafter"/>
</dbReference>
<evidence type="ECO:0000256" key="2">
    <source>
        <dbReference type="SAM" id="Phobius"/>
    </source>
</evidence>
<dbReference type="PANTHER" id="PTHR31605:SF0">
    <property type="entry name" value="GLYCEROL-3-PHOSPHATE O-ACYLTRANSFERASE 1"/>
    <property type="match status" value="1"/>
</dbReference>
<dbReference type="Pfam" id="PF01553">
    <property type="entry name" value="Acyltransferase"/>
    <property type="match status" value="1"/>
</dbReference>
<reference evidence="4 5" key="1">
    <citation type="submission" date="2019-02" db="EMBL/GenBank/DDBJ databases">
        <title>Genome sequencing of the rare red list fungi Dentipellis fragilis.</title>
        <authorList>
            <person name="Buettner E."/>
            <person name="Kellner H."/>
        </authorList>
    </citation>
    <scope>NUCLEOTIDE SEQUENCE [LARGE SCALE GENOMIC DNA]</scope>
    <source>
        <strain evidence="4 5">DSM 105465</strain>
    </source>
</reference>
<keyword evidence="2" id="KW-0472">Membrane</keyword>
<evidence type="ECO:0000313" key="5">
    <source>
        <dbReference type="Proteomes" id="UP000298327"/>
    </source>
</evidence>
<dbReference type="GO" id="GO:0004366">
    <property type="term" value="F:glycerol-3-phosphate O-acyltransferase activity"/>
    <property type="evidence" value="ECO:0007669"/>
    <property type="project" value="TreeGrafter"/>
</dbReference>
<protein>
    <recommendedName>
        <fullName evidence="3">Phospholipid/glycerol acyltransferase domain-containing protein</fullName>
    </recommendedName>
</protein>
<proteinExistence type="predicted"/>
<accession>A0A4Y9Z0F3</accession>
<evidence type="ECO:0000313" key="4">
    <source>
        <dbReference type="EMBL" id="TFY66859.1"/>
    </source>
</evidence>
<dbReference type="OrthoDB" id="1044435at2759"/>
<comment type="caution">
    <text evidence="4">The sequence shown here is derived from an EMBL/GenBank/DDBJ whole genome shotgun (WGS) entry which is preliminary data.</text>
</comment>
<feature type="region of interest" description="Disordered" evidence="1">
    <location>
        <begin position="536"/>
        <end position="610"/>
    </location>
</feature>
<dbReference type="CDD" id="cd07992">
    <property type="entry name" value="LPLAT_AAK14816-like"/>
    <property type="match status" value="1"/>
</dbReference>
<feature type="transmembrane region" description="Helical" evidence="2">
    <location>
        <begin position="412"/>
        <end position="431"/>
    </location>
</feature>
<feature type="transmembrane region" description="Helical" evidence="2">
    <location>
        <begin position="361"/>
        <end position="382"/>
    </location>
</feature>
<evidence type="ECO:0000256" key="1">
    <source>
        <dbReference type="SAM" id="MobiDB-lite"/>
    </source>
</evidence>
<sequence length="666" mass="72828">MELMLVYRALRKISDWTLSTFYTEVYVDGQENVPANGPVILCSNHHNEIIDIATLAATIPHRRQVCFWAKSGMFKNPISRFIMVSSGSIPVNRNPNSTTSSSADKSAPFHTNGSLGSARNGTARPSGNTSLFASTSRTIASGKVVGVFPEGTSCHEPRIMQVKEGAAWSALEYVRWTKENASVAGSSQELALVPVGIVYTDKSQYLSRIHVRYGKPIPISHYAAEYLQGCSSTSEDADLRSIVTKLNADIEKAMLQLTVNAPDWDTLHVVEMSRDILWNNTNDRLPLKDWVDISQVLMDIFSPKLYQTIPDSMEHTRSSLLKYAGLLHYTGVRHEDLAAVAPLASTSKVSPPTRLRAFRSFFYQLAVALLHPRFTFFLPVFLVHAPGYMTGYIAPRTLTNPAFVESRSQFKVIFGGLGFGLSYAAITVMMFKLLRASVNVNVGSIRWKVISGIINALARTVRLVDGAEGFRGRVKGYVAMAGLAYGAVKFLAKWHGMLFQGNYTQFRRLVTSFKIFSGLLFPPSASLPASKVTLYTRPPRPPPNPFVKYPTAAPDAATNEHGSAPGKGVANGSNSASANGSANGSKARNGTANGNGSGHAKEVKPPRVPNVPYHKLVRHLLAARVDAVASLRGYLEESKSELSVPGRSSGREWEKVFRRGDALFKN</sequence>
<evidence type="ECO:0000259" key="3">
    <source>
        <dbReference type="SMART" id="SM00563"/>
    </source>
</evidence>
<dbReference type="InterPro" id="IPR002123">
    <property type="entry name" value="Plipid/glycerol_acylTrfase"/>
</dbReference>
<dbReference type="SUPFAM" id="SSF69593">
    <property type="entry name" value="Glycerol-3-phosphate (1)-acyltransferase"/>
    <property type="match status" value="1"/>
</dbReference>
<feature type="region of interest" description="Disordered" evidence="1">
    <location>
        <begin position="92"/>
        <end position="128"/>
    </location>
</feature>
<dbReference type="AlphaFoldDB" id="A0A4Y9Z0F3"/>
<dbReference type="SMART" id="SM00563">
    <property type="entry name" value="PlsC"/>
    <property type="match status" value="1"/>
</dbReference>
<dbReference type="STRING" id="205917.A0A4Y9Z0F3"/>
<dbReference type="GO" id="GO:0008654">
    <property type="term" value="P:phospholipid biosynthetic process"/>
    <property type="evidence" value="ECO:0007669"/>
    <property type="project" value="TreeGrafter"/>
</dbReference>
<keyword evidence="2" id="KW-0812">Transmembrane</keyword>
<dbReference type="InterPro" id="IPR052744">
    <property type="entry name" value="GPAT/DAPAT"/>
</dbReference>
<dbReference type="PANTHER" id="PTHR31605">
    <property type="entry name" value="GLYCEROL-3-PHOSPHATE O-ACYLTRANSFERASE 1"/>
    <property type="match status" value="1"/>
</dbReference>
<keyword evidence="5" id="KW-1185">Reference proteome</keyword>
<gene>
    <name evidence="4" type="ORF">EVG20_g4226</name>
</gene>
<organism evidence="4 5">
    <name type="scientific">Dentipellis fragilis</name>
    <dbReference type="NCBI Taxonomy" id="205917"/>
    <lineage>
        <taxon>Eukaryota</taxon>
        <taxon>Fungi</taxon>
        <taxon>Dikarya</taxon>
        <taxon>Basidiomycota</taxon>
        <taxon>Agaricomycotina</taxon>
        <taxon>Agaricomycetes</taxon>
        <taxon>Russulales</taxon>
        <taxon>Hericiaceae</taxon>
        <taxon>Dentipellis</taxon>
    </lineage>
</organism>
<dbReference type="Proteomes" id="UP000298327">
    <property type="component" value="Unassembled WGS sequence"/>
</dbReference>
<feature type="compositionally biased region" description="Low complexity" evidence="1">
    <location>
        <begin position="568"/>
        <end position="590"/>
    </location>
</feature>